<keyword evidence="2" id="KW-1185">Reference proteome</keyword>
<protein>
    <submittedName>
        <fullName evidence="1">Uncharacterized protein</fullName>
    </submittedName>
</protein>
<dbReference type="RefSeq" id="WP_145396267.1">
    <property type="nucleotide sequence ID" value="NZ_VLKU01000002.1"/>
</dbReference>
<evidence type="ECO:0000313" key="2">
    <source>
        <dbReference type="Proteomes" id="UP000316225"/>
    </source>
</evidence>
<reference evidence="1 2" key="1">
    <citation type="journal article" date="2015" name="Stand. Genomic Sci.">
        <title>Genomic Encyclopedia of Bacterial and Archaeal Type Strains, Phase III: the genomes of soil and plant-associated and newly described type strains.</title>
        <authorList>
            <person name="Whitman W.B."/>
            <person name="Woyke T."/>
            <person name="Klenk H.P."/>
            <person name="Zhou Y."/>
            <person name="Lilburn T.G."/>
            <person name="Beck B.J."/>
            <person name="De Vos P."/>
            <person name="Vandamme P."/>
            <person name="Eisen J.A."/>
            <person name="Garrity G."/>
            <person name="Hugenholtz P."/>
            <person name="Kyrpides N.C."/>
        </authorList>
    </citation>
    <scope>NUCLEOTIDE SEQUENCE [LARGE SCALE GENOMIC DNA]</scope>
    <source>
        <strain evidence="1 2">CGMCC 1.5364</strain>
    </source>
</reference>
<gene>
    <name evidence="1" type="ORF">IQ24_00603</name>
</gene>
<name>A0A562NXU3_9RHOB</name>
<dbReference type="EMBL" id="VLKU01000002">
    <property type="protein sequence ID" value="TWI36820.1"/>
    <property type="molecule type" value="Genomic_DNA"/>
</dbReference>
<dbReference type="Proteomes" id="UP000316225">
    <property type="component" value="Unassembled WGS sequence"/>
</dbReference>
<comment type="caution">
    <text evidence="1">The sequence shown here is derived from an EMBL/GenBank/DDBJ whole genome shotgun (WGS) entry which is preliminary data.</text>
</comment>
<evidence type="ECO:0000313" key="1">
    <source>
        <dbReference type="EMBL" id="TWI36820.1"/>
    </source>
</evidence>
<organism evidence="1 2">
    <name type="scientific">Paracoccus sulfuroxidans</name>
    <dbReference type="NCBI Taxonomy" id="384678"/>
    <lineage>
        <taxon>Bacteria</taxon>
        <taxon>Pseudomonadati</taxon>
        <taxon>Pseudomonadota</taxon>
        <taxon>Alphaproteobacteria</taxon>
        <taxon>Rhodobacterales</taxon>
        <taxon>Paracoccaceae</taxon>
        <taxon>Paracoccus</taxon>
    </lineage>
</organism>
<accession>A0A562NXU3</accession>
<dbReference type="AlphaFoldDB" id="A0A562NXU3"/>
<proteinExistence type="predicted"/>
<dbReference type="OrthoDB" id="7775647at2"/>
<sequence length="67" mass="7258">MSFIERIATSGYATIALSKYQSAQGPVLRKLRDGRVVIDTGNGRLTGLPLNEPAPTPRAWLPLFAGF</sequence>